<dbReference type="AlphaFoldDB" id="A0A1H7Z9A5"/>
<dbReference type="RefSeq" id="WP_093332695.1">
    <property type="nucleotide sequence ID" value="NZ_FOAF01000015.1"/>
</dbReference>
<evidence type="ECO:0000313" key="3">
    <source>
        <dbReference type="Proteomes" id="UP000199421"/>
    </source>
</evidence>
<keyword evidence="3" id="KW-1185">Reference proteome</keyword>
<dbReference type="OrthoDB" id="9811006at2"/>
<organism evidence="2 3">
    <name type="scientific">Olivibacter domesticus</name>
    <name type="common">Pseudosphingobacterium domesticum</name>
    <dbReference type="NCBI Taxonomy" id="407022"/>
    <lineage>
        <taxon>Bacteria</taxon>
        <taxon>Pseudomonadati</taxon>
        <taxon>Bacteroidota</taxon>
        <taxon>Sphingobacteriia</taxon>
        <taxon>Sphingobacteriales</taxon>
        <taxon>Sphingobacteriaceae</taxon>
        <taxon>Olivibacter</taxon>
    </lineage>
</organism>
<sequence>MVNWKIDTKHSEIHFKVKHMLISTVTGLFTKFDGTVSTEKINEFEGGKVSVEIETNSVYTNEEYRDNHLKSDAFFDIEKFPIITFESMSLNPQRKNEFLLKGILTIKQIAREVELKVIFGGAIESKEQYKAGFRVTGKISRKDFGLIYNPLMEAGGLVVSEEVKIIGNVQLIKI</sequence>
<gene>
    <name evidence="2" type="ORF">SAMN05661044_05448</name>
</gene>
<dbReference type="Gene3D" id="2.40.128.110">
    <property type="entry name" value="Lipid/polyisoprenoid-binding, YceI-like"/>
    <property type="match status" value="1"/>
</dbReference>
<dbReference type="SUPFAM" id="SSF101874">
    <property type="entry name" value="YceI-like"/>
    <property type="match status" value="1"/>
</dbReference>
<dbReference type="PANTHER" id="PTHR34406:SF1">
    <property type="entry name" value="PROTEIN YCEI"/>
    <property type="match status" value="1"/>
</dbReference>
<accession>A0A1H7Z9A5</accession>
<dbReference type="InterPro" id="IPR036761">
    <property type="entry name" value="TTHA0802/YceI-like_sf"/>
</dbReference>
<dbReference type="EMBL" id="FOAF01000015">
    <property type="protein sequence ID" value="SEM54118.1"/>
    <property type="molecule type" value="Genomic_DNA"/>
</dbReference>
<feature type="domain" description="Lipid/polyisoprenoid-binding YceI-like" evidence="1">
    <location>
        <begin position="3"/>
        <end position="172"/>
    </location>
</feature>
<dbReference type="InterPro" id="IPR007372">
    <property type="entry name" value="Lipid/polyisoprenoid-bd_YceI"/>
</dbReference>
<dbReference type="PANTHER" id="PTHR34406">
    <property type="entry name" value="PROTEIN YCEI"/>
    <property type="match status" value="1"/>
</dbReference>
<evidence type="ECO:0000313" key="2">
    <source>
        <dbReference type="EMBL" id="SEM54118.1"/>
    </source>
</evidence>
<evidence type="ECO:0000259" key="1">
    <source>
        <dbReference type="SMART" id="SM00867"/>
    </source>
</evidence>
<protein>
    <submittedName>
        <fullName evidence="2">Polyisoprenoid-binding protein YceI</fullName>
    </submittedName>
</protein>
<dbReference type="STRING" id="407022.SAMN05661044_05448"/>
<name>A0A1H7Z9A5_OLID1</name>
<dbReference type="Pfam" id="PF04264">
    <property type="entry name" value="YceI"/>
    <property type="match status" value="1"/>
</dbReference>
<reference evidence="3" key="1">
    <citation type="submission" date="2016-10" db="EMBL/GenBank/DDBJ databases">
        <authorList>
            <person name="Varghese N."/>
            <person name="Submissions S."/>
        </authorList>
    </citation>
    <scope>NUCLEOTIDE SEQUENCE [LARGE SCALE GENOMIC DNA]</scope>
    <source>
        <strain evidence="3">DSM 18733</strain>
    </source>
</reference>
<dbReference type="SMART" id="SM00867">
    <property type="entry name" value="YceI"/>
    <property type="match status" value="1"/>
</dbReference>
<dbReference type="Proteomes" id="UP000199421">
    <property type="component" value="Unassembled WGS sequence"/>
</dbReference>
<proteinExistence type="predicted"/>